<dbReference type="EMBL" id="PYWW01000021">
    <property type="protein sequence ID" value="PTC30229.1"/>
    <property type="molecule type" value="Genomic_DNA"/>
</dbReference>
<name>A0A2T4G3I5_9PSED</name>
<dbReference type="InterPro" id="IPR029001">
    <property type="entry name" value="ITPase-like_fam"/>
</dbReference>
<dbReference type="RefSeq" id="WP_177410234.1">
    <property type="nucleotide sequence ID" value="NZ_PYWW01000021.1"/>
</dbReference>
<dbReference type="AlphaFoldDB" id="A0A2T4G3I5"/>
<dbReference type="Gene3D" id="3.90.950.10">
    <property type="match status" value="1"/>
</dbReference>
<dbReference type="Proteomes" id="UP000240571">
    <property type="component" value="Unassembled WGS sequence"/>
</dbReference>
<evidence type="ECO:0000256" key="2">
    <source>
        <dbReference type="ARBA" id="ARBA00023080"/>
    </source>
</evidence>
<dbReference type="SUPFAM" id="SSF52972">
    <property type="entry name" value="ITPase-like"/>
    <property type="match status" value="1"/>
</dbReference>
<evidence type="ECO:0000256" key="1">
    <source>
        <dbReference type="ARBA" id="ARBA00022801"/>
    </source>
</evidence>
<organism evidence="3 4">
    <name type="scientific">Pseudomonas aylmerensis</name>
    <dbReference type="NCBI Taxonomy" id="1869229"/>
    <lineage>
        <taxon>Bacteria</taxon>
        <taxon>Pseudomonadati</taxon>
        <taxon>Pseudomonadota</taxon>
        <taxon>Gammaproteobacteria</taxon>
        <taxon>Pseudomonadales</taxon>
        <taxon>Pseudomonadaceae</taxon>
        <taxon>Pseudomonas</taxon>
    </lineage>
</organism>
<dbReference type="InterPro" id="IPR003697">
    <property type="entry name" value="Maf-like"/>
</dbReference>
<comment type="caution">
    <text evidence="3">The sequence shown here is derived from an EMBL/GenBank/DDBJ whole genome shotgun (WGS) entry which is preliminary data.</text>
</comment>
<sequence length="55" mass="5877">MNSLYLASGSPRRRELLTQIGVPFTVVSAAIDETPLTNETAVAYVERLARGKAAA</sequence>
<protein>
    <submittedName>
        <fullName evidence="3">Septum formation inhibitor Maf</fullName>
    </submittedName>
</protein>
<keyword evidence="2" id="KW-0546">Nucleotide metabolism</keyword>
<dbReference type="Pfam" id="PF02545">
    <property type="entry name" value="Maf"/>
    <property type="match status" value="1"/>
</dbReference>
<evidence type="ECO:0000313" key="3">
    <source>
        <dbReference type="EMBL" id="PTC30229.1"/>
    </source>
</evidence>
<dbReference type="GO" id="GO:0009117">
    <property type="term" value="P:nucleotide metabolic process"/>
    <property type="evidence" value="ECO:0007669"/>
    <property type="project" value="UniProtKB-KW"/>
</dbReference>
<feature type="non-terminal residue" evidence="3">
    <location>
        <position position="55"/>
    </location>
</feature>
<evidence type="ECO:0000313" key="4">
    <source>
        <dbReference type="Proteomes" id="UP000240571"/>
    </source>
</evidence>
<reference evidence="3 4" key="1">
    <citation type="submission" date="2018-03" db="EMBL/GenBank/DDBJ databases">
        <title>Diversity of bacteria associated with corn roots inoculated with woodland soils in Canada, and Description of Pseudomonas aylmerense sp. nov.</title>
        <authorList>
            <person name="Tambong J.T."/>
            <person name="Xu R."/>
            <person name="Tchagang C."/>
        </authorList>
    </citation>
    <scope>NUCLEOTIDE SEQUENCE [LARGE SCALE GENOMIC DNA]</scope>
    <source>
        <strain evidence="3 4">S1E44</strain>
    </source>
</reference>
<dbReference type="GO" id="GO:0047429">
    <property type="term" value="F:nucleoside triphosphate diphosphatase activity"/>
    <property type="evidence" value="ECO:0007669"/>
    <property type="project" value="InterPro"/>
</dbReference>
<gene>
    <name evidence="3" type="ORF">C9382_10405</name>
</gene>
<keyword evidence="1" id="KW-0378">Hydrolase</keyword>
<proteinExistence type="predicted"/>
<accession>A0A2T4G3I5</accession>